<dbReference type="SUPFAM" id="SSF46894">
    <property type="entry name" value="C-terminal effector domain of the bipartite response regulators"/>
    <property type="match status" value="1"/>
</dbReference>
<evidence type="ECO:0000256" key="3">
    <source>
        <dbReference type="ARBA" id="ARBA00023015"/>
    </source>
</evidence>
<keyword evidence="1 6" id="KW-0597">Phosphoprotein</keyword>
<dbReference type="Gene3D" id="3.40.50.2300">
    <property type="match status" value="1"/>
</dbReference>
<feature type="domain" description="OmpR/PhoB-type" evidence="9">
    <location>
        <begin position="132"/>
        <end position="232"/>
    </location>
</feature>
<evidence type="ECO:0000256" key="6">
    <source>
        <dbReference type="PROSITE-ProRule" id="PRU00169"/>
    </source>
</evidence>
<evidence type="ECO:0000313" key="10">
    <source>
        <dbReference type="EMBL" id="SMF37610.1"/>
    </source>
</evidence>
<dbReference type="PROSITE" id="PS51755">
    <property type="entry name" value="OMPR_PHOB"/>
    <property type="match status" value="1"/>
</dbReference>
<dbReference type="GO" id="GO:0032993">
    <property type="term" value="C:protein-DNA complex"/>
    <property type="evidence" value="ECO:0007669"/>
    <property type="project" value="TreeGrafter"/>
</dbReference>
<proteinExistence type="predicted"/>
<dbReference type="GO" id="GO:0005829">
    <property type="term" value="C:cytosol"/>
    <property type="evidence" value="ECO:0007669"/>
    <property type="project" value="TreeGrafter"/>
</dbReference>
<accession>A0A1X7EPT0</accession>
<dbReference type="PROSITE" id="PS50110">
    <property type="entry name" value="RESPONSE_REGULATORY"/>
    <property type="match status" value="1"/>
</dbReference>
<dbReference type="FunFam" id="3.40.50.2300:FF:000001">
    <property type="entry name" value="DNA-binding response regulator PhoB"/>
    <property type="match status" value="1"/>
</dbReference>
<gene>
    <name evidence="10" type="ORF">SAMN02982917_1945</name>
</gene>
<dbReference type="SMART" id="SM00448">
    <property type="entry name" value="REC"/>
    <property type="match status" value="1"/>
</dbReference>
<dbReference type="InterPro" id="IPR001789">
    <property type="entry name" value="Sig_transdc_resp-reg_receiver"/>
</dbReference>
<evidence type="ECO:0000259" key="8">
    <source>
        <dbReference type="PROSITE" id="PS50110"/>
    </source>
</evidence>
<dbReference type="Pfam" id="PF00072">
    <property type="entry name" value="Response_reg"/>
    <property type="match status" value="1"/>
</dbReference>
<evidence type="ECO:0000256" key="7">
    <source>
        <dbReference type="PROSITE-ProRule" id="PRU01091"/>
    </source>
</evidence>
<feature type="domain" description="Response regulatory" evidence="8">
    <location>
        <begin position="6"/>
        <end position="119"/>
    </location>
</feature>
<dbReference type="GO" id="GO:0000976">
    <property type="term" value="F:transcription cis-regulatory region binding"/>
    <property type="evidence" value="ECO:0007669"/>
    <property type="project" value="TreeGrafter"/>
</dbReference>
<dbReference type="PANTHER" id="PTHR48111:SF4">
    <property type="entry name" value="DNA-BINDING DUAL TRANSCRIPTIONAL REGULATOR OMPR"/>
    <property type="match status" value="1"/>
</dbReference>
<keyword evidence="5" id="KW-0804">Transcription</keyword>
<dbReference type="Gene3D" id="6.10.250.690">
    <property type="match status" value="1"/>
</dbReference>
<dbReference type="PANTHER" id="PTHR48111">
    <property type="entry name" value="REGULATOR OF RPOS"/>
    <property type="match status" value="1"/>
</dbReference>
<dbReference type="OrthoDB" id="9784252at2"/>
<evidence type="ECO:0000256" key="4">
    <source>
        <dbReference type="ARBA" id="ARBA00023125"/>
    </source>
</evidence>
<protein>
    <submittedName>
        <fullName evidence="10">Two component transcriptional regulator, winged helix family</fullName>
    </submittedName>
</protein>
<dbReference type="EMBL" id="FXAK01000002">
    <property type="protein sequence ID" value="SMF37610.1"/>
    <property type="molecule type" value="Genomic_DNA"/>
</dbReference>
<dbReference type="Pfam" id="PF00486">
    <property type="entry name" value="Trans_reg_C"/>
    <property type="match status" value="1"/>
</dbReference>
<dbReference type="SMART" id="SM00862">
    <property type="entry name" value="Trans_reg_C"/>
    <property type="match status" value="1"/>
</dbReference>
<dbReference type="RefSeq" id="WP_085084576.1">
    <property type="nucleotide sequence ID" value="NZ_FXAK01000002.1"/>
</dbReference>
<dbReference type="InterPro" id="IPR011006">
    <property type="entry name" value="CheY-like_superfamily"/>
</dbReference>
<dbReference type="Gene3D" id="1.10.10.10">
    <property type="entry name" value="Winged helix-like DNA-binding domain superfamily/Winged helix DNA-binding domain"/>
    <property type="match status" value="1"/>
</dbReference>
<keyword evidence="4 7" id="KW-0238">DNA-binding</keyword>
<dbReference type="InterPro" id="IPR039420">
    <property type="entry name" value="WalR-like"/>
</dbReference>
<evidence type="ECO:0000259" key="9">
    <source>
        <dbReference type="PROSITE" id="PS51755"/>
    </source>
</evidence>
<dbReference type="STRING" id="286727.SAMN02982917_1945"/>
<evidence type="ECO:0000256" key="1">
    <source>
        <dbReference type="ARBA" id="ARBA00022553"/>
    </source>
</evidence>
<feature type="modified residue" description="4-aspartylphosphate" evidence="6">
    <location>
        <position position="55"/>
    </location>
</feature>
<dbReference type="Proteomes" id="UP000192936">
    <property type="component" value="Unassembled WGS sequence"/>
</dbReference>
<dbReference type="GO" id="GO:0000156">
    <property type="term" value="F:phosphorelay response regulator activity"/>
    <property type="evidence" value="ECO:0007669"/>
    <property type="project" value="TreeGrafter"/>
</dbReference>
<sequence>MERARHLLVVDDDPEIRDMLHDFLVKSGFRVSTAGDGREMARVLAQWPVDLIVLDVMLPGEDGTSLCRSLRAKSETPVIMLTAMGSEVDRIVGLEVGADDYLVKPFSARELLARIRAILRRCGGPEPVRERPRVLGFAGWSLDQGRRELRTPDRVVVHLSQGEYALLGTLLERAPQVVERTELLEKHRGDTSIPFDRSIDIQISRLRRKLEEGPGGSVLIKTVRGIGYQFTATVVDQGESVSSGTNSGSGRGA</sequence>
<feature type="DNA-binding region" description="OmpR/PhoB-type" evidence="7">
    <location>
        <begin position="132"/>
        <end position="232"/>
    </location>
</feature>
<dbReference type="InterPro" id="IPR001867">
    <property type="entry name" value="OmpR/PhoB-type_DNA-bd"/>
</dbReference>
<keyword evidence="3" id="KW-0805">Transcription regulation</keyword>
<reference evidence="10 11" key="1">
    <citation type="submission" date="2017-04" db="EMBL/GenBank/DDBJ databases">
        <authorList>
            <person name="Afonso C.L."/>
            <person name="Miller P.J."/>
            <person name="Scott M.A."/>
            <person name="Spackman E."/>
            <person name="Goraichik I."/>
            <person name="Dimitrov K.M."/>
            <person name="Suarez D.L."/>
            <person name="Swayne D.E."/>
        </authorList>
    </citation>
    <scope>NUCLEOTIDE SEQUENCE [LARGE SCALE GENOMIC DNA]</scope>
    <source>
        <strain evidence="10 11">A2P</strain>
    </source>
</reference>
<dbReference type="CDD" id="cd00383">
    <property type="entry name" value="trans_reg_C"/>
    <property type="match status" value="1"/>
</dbReference>
<evidence type="ECO:0000313" key="11">
    <source>
        <dbReference type="Proteomes" id="UP000192936"/>
    </source>
</evidence>
<dbReference type="GO" id="GO:0006355">
    <property type="term" value="P:regulation of DNA-templated transcription"/>
    <property type="evidence" value="ECO:0007669"/>
    <property type="project" value="InterPro"/>
</dbReference>
<keyword evidence="2" id="KW-0902">Two-component regulatory system</keyword>
<dbReference type="CDD" id="cd17574">
    <property type="entry name" value="REC_OmpR"/>
    <property type="match status" value="1"/>
</dbReference>
<dbReference type="AlphaFoldDB" id="A0A1X7EPT0"/>
<evidence type="ECO:0000256" key="5">
    <source>
        <dbReference type="ARBA" id="ARBA00023163"/>
    </source>
</evidence>
<organism evidence="10 11">
    <name type="scientific">Azospirillum oryzae</name>
    <dbReference type="NCBI Taxonomy" id="286727"/>
    <lineage>
        <taxon>Bacteria</taxon>
        <taxon>Pseudomonadati</taxon>
        <taxon>Pseudomonadota</taxon>
        <taxon>Alphaproteobacteria</taxon>
        <taxon>Rhodospirillales</taxon>
        <taxon>Azospirillaceae</taxon>
        <taxon>Azospirillum</taxon>
    </lineage>
</organism>
<name>A0A1X7EPT0_9PROT</name>
<dbReference type="InterPro" id="IPR036388">
    <property type="entry name" value="WH-like_DNA-bd_sf"/>
</dbReference>
<evidence type="ECO:0000256" key="2">
    <source>
        <dbReference type="ARBA" id="ARBA00023012"/>
    </source>
</evidence>
<dbReference type="InterPro" id="IPR016032">
    <property type="entry name" value="Sig_transdc_resp-reg_C-effctor"/>
</dbReference>
<dbReference type="SUPFAM" id="SSF52172">
    <property type="entry name" value="CheY-like"/>
    <property type="match status" value="1"/>
</dbReference>